<protein>
    <submittedName>
        <fullName evidence="1">Uncharacterized protein</fullName>
    </submittedName>
</protein>
<reference evidence="1 2" key="1">
    <citation type="journal article" date="2015" name="Genome Biol.">
        <title>Comparative genomics of Steinernema reveals deeply conserved gene regulatory networks.</title>
        <authorList>
            <person name="Dillman A.R."/>
            <person name="Macchietto M."/>
            <person name="Porter C.F."/>
            <person name="Rogers A."/>
            <person name="Williams B."/>
            <person name="Antoshechkin I."/>
            <person name="Lee M.M."/>
            <person name="Goodwin Z."/>
            <person name="Lu X."/>
            <person name="Lewis E.E."/>
            <person name="Goodrich-Blair H."/>
            <person name="Stock S.P."/>
            <person name="Adams B.J."/>
            <person name="Sternberg P.W."/>
            <person name="Mortazavi A."/>
        </authorList>
    </citation>
    <scope>NUCLEOTIDE SEQUENCE [LARGE SCALE GENOMIC DNA]</scope>
    <source>
        <strain evidence="1 2">ALL</strain>
    </source>
</reference>
<name>A0A4U5NZP6_STECR</name>
<accession>A0A4U5NZP6</accession>
<dbReference type="AlphaFoldDB" id="A0A4U5NZP6"/>
<evidence type="ECO:0000313" key="2">
    <source>
        <dbReference type="Proteomes" id="UP000298663"/>
    </source>
</evidence>
<gene>
    <name evidence="1" type="ORF">L596_013291</name>
</gene>
<sequence length="82" mass="10051">MVRNGFRAIWRSSNEVKKRILQVVERYRRDYPAQTTIGYDENGAIWPFIKFFVFIALWGRVQLEILSRSYKKLHNRKEKRQF</sequence>
<proteinExistence type="predicted"/>
<evidence type="ECO:0000313" key="1">
    <source>
        <dbReference type="EMBL" id="TKR89147.1"/>
    </source>
</evidence>
<organism evidence="1 2">
    <name type="scientific">Steinernema carpocapsae</name>
    <name type="common">Entomopathogenic nematode</name>
    <dbReference type="NCBI Taxonomy" id="34508"/>
    <lineage>
        <taxon>Eukaryota</taxon>
        <taxon>Metazoa</taxon>
        <taxon>Ecdysozoa</taxon>
        <taxon>Nematoda</taxon>
        <taxon>Chromadorea</taxon>
        <taxon>Rhabditida</taxon>
        <taxon>Tylenchina</taxon>
        <taxon>Panagrolaimomorpha</taxon>
        <taxon>Strongyloidoidea</taxon>
        <taxon>Steinernematidae</taxon>
        <taxon>Steinernema</taxon>
    </lineage>
</organism>
<reference evidence="1 2" key="2">
    <citation type="journal article" date="2019" name="G3 (Bethesda)">
        <title>Hybrid Assembly of the Genome of the Entomopathogenic Nematode Steinernema carpocapsae Identifies the X-Chromosome.</title>
        <authorList>
            <person name="Serra L."/>
            <person name="Macchietto M."/>
            <person name="Macias-Munoz A."/>
            <person name="McGill C.J."/>
            <person name="Rodriguez I.M."/>
            <person name="Rodriguez B."/>
            <person name="Murad R."/>
            <person name="Mortazavi A."/>
        </authorList>
    </citation>
    <scope>NUCLEOTIDE SEQUENCE [LARGE SCALE GENOMIC DNA]</scope>
    <source>
        <strain evidence="1 2">ALL</strain>
    </source>
</reference>
<comment type="caution">
    <text evidence="1">The sequence shown here is derived from an EMBL/GenBank/DDBJ whole genome shotgun (WGS) entry which is preliminary data.</text>
</comment>
<dbReference type="Proteomes" id="UP000298663">
    <property type="component" value="Unassembled WGS sequence"/>
</dbReference>
<keyword evidence="2" id="KW-1185">Reference proteome</keyword>
<dbReference type="EMBL" id="AZBU02000003">
    <property type="protein sequence ID" value="TKR89147.1"/>
    <property type="molecule type" value="Genomic_DNA"/>
</dbReference>